<evidence type="ECO:0000313" key="1">
    <source>
        <dbReference type="EMBL" id="TFK59711.1"/>
    </source>
</evidence>
<protein>
    <submittedName>
        <fullName evidence="1">Uncharacterized protein</fullName>
    </submittedName>
</protein>
<dbReference type="EMBL" id="ML208911">
    <property type="protein sequence ID" value="TFK59711.1"/>
    <property type="molecule type" value="Genomic_DNA"/>
</dbReference>
<proteinExistence type="predicted"/>
<name>A0ACD3A2E6_9AGAR</name>
<sequence>AIVAGGSFPGALIQGNKVGFPYHWHGLLQRGSAWLMVLSASPSAQSRLATRAHSCMILPLLIRLECFGYHSHYSTQYCDGLRDPFVVYDP</sequence>
<dbReference type="Proteomes" id="UP000308600">
    <property type="component" value="Unassembled WGS sequence"/>
</dbReference>
<evidence type="ECO:0000313" key="2">
    <source>
        <dbReference type="Proteomes" id="UP000308600"/>
    </source>
</evidence>
<feature type="non-terminal residue" evidence="1">
    <location>
        <position position="90"/>
    </location>
</feature>
<reference evidence="1 2" key="1">
    <citation type="journal article" date="2019" name="Nat. Ecol. Evol.">
        <title>Megaphylogeny resolves global patterns of mushroom evolution.</title>
        <authorList>
            <person name="Varga T."/>
            <person name="Krizsan K."/>
            <person name="Foldi C."/>
            <person name="Dima B."/>
            <person name="Sanchez-Garcia M."/>
            <person name="Sanchez-Ramirez S."/>
            <person name="Szollosi G.J."/>
            <person name="Szarkandi J.G."/>
            <person name="Papp V."/>
            <person name="Albert L."/>
            <person name="Andreopoulos W."/>
            <person name="Angelini C."/>
            <person name="Antonin V."/>
            <person name="Barry K.W."/>
            <person name="Bougher N.L."/>
            <person name="Buchanan P."/>
            <person name="Buyck B."/>
            <person name="Bense V."/>
            <person name="Catcheside P."/>
            <person name="Chovatia M."/>
            <person name="Cooper J."/>
            <person name="Damon W."/>
            <person name="Desjardin D."/>
            <person name="Finy P."/>
            <person name="Geml J."/>
            <person name="Haridas S."/>
            <person name="Hughes K."/>
            <person name="Justo A."/>
            <person name="Karasinski D."/>
            <person name="Kautmanova I."/>
            <person name="Kiss B."/>
            <person name="Kocsube S."/>
            <person name="Kotiranta H."/>
            <person name="LaButti K.M."/>
            <person name="Lechner B.E."/>
            <person name="Liimatainen K."/>
            <person name="Lipzen A."/>
            <person name="Lukacs Z."/>
            <person name="Mihaltcheva S."/>
            <person name="Morgado L.N."/>
            <person name="Niskanen T."/>
            <person name="Noordeloos M.E."/>
            <person name="Ohm R.A."/>
            <person name="Ortiz-Santana B."/>
            <person name="Ovrebo C."/>
            <person name="Racz N."/>
            <person name="Riley R."/>
            <person name="Savchenko A."/>
            <person name="Shiryaev A."/>
            <person name="Soop K."/>
            <person name="Spirin V."/>
            <person name="Szebenyi C."/>
            <person name="Tomsovsky M."/>
            <person name="Tulloss R.E."/>
            <person name="Uehling J."/>
            <person name="Grigoriev I.V."/>
            <person name="Vagvolgyi C."/>
            <person name="Papp T."/>
            <person name="Martin F.M."/>
            <person name="Miettinen O."/>
            <person name="Hibbett D.S."/>
            <person name="Nagy L.G."/>
        </authorList>
    </citation>
    <scope>NUCLEOTIDE SEQUENCE [LARGE SCALE GENOMIC DNA]</scope>
    <source>
        <strain evidence="1 2">NL-1719</strain>
    </source>
</reference>
<feature type="non-terminal residue" evidence="1">
    <location>
        <position position="1"/>
    </location>
</feature>
<organism evidence="1 2">
    <name type="scientific">Pluteus cervinus</name>
    <dbReference type="NCBI Taxonomy" id="181527"/>
    <lineage>
        <taxon>Eukaryota</taxon>
        <taxon>Fungi</taxon>
        <taxon>Dikarya</taxon>
        <taxon>Basidiomycota</taxon>
        <taxon>Agaricomycotina</taxon>
        <taxon>Agaricomycetes</taxon>
        <taxon>Agaricomycetidae</taxon>
        <taxon>Agaricales</taxon>
        <taxon>Pluteineae</taxon>
        <taxon>Pluteaceae</taxon>
        <taxon>Pluteus</taxon>
    </lineage>
</organism>
<gene>
    <name evidence="1" type="ORF">BDN72DRAFT_943735</name>
</gene>
<accession>A0ACD3A2E6</accession>
<keyword evidence="2" id="KW-1185">Reference proteome</keyword>